<dbReference type="Pfam" id="PF13155">
    <property type="entry name" value="Toprim_2"/>
    <property type="match status" value="1"/>
</dbReference>
<evidence type="ECO:0000256" key="2">
    <source>
        <dbReference type="ARBA" id="ARBA00022515"/>
    </source>
</evidence>
<dbReference type="PANTHER" id="PTHR30313:SF2">
    <property type="entry name" value="DNA PRIMASE"/>
    <property type="match status" value="1"/>
</dbReference>
<feature type="domain" description="Toprim" evidence="10">
    <location>
        <begin position="233"/>
        <end position="321"/>
    </location>
</feature>
<dbReference type="RefSeq" id="WP_193813307.1">
    <property type="nucleotide sequence ID" value="NZ_CP040442.1"/>
</dbReference>
<keyword evidence="4" id="KW-0548">Nucleotidyltransferase</keyword>
<dbReference type="KEGG" id="kfa:Q73A0000_06715"/>
<dbReference type="InterPro" id="IPR050219">
    <property type="entry name" value="DnaG_primase"/>
</dbReference>
<dbReference type="Proteomes" id="UP000594195">
    <property type="component" value="Chromosome"/>
</dbReference>
<dbReference type="PANTHER" id="PTHR30313">
    <property type="entry name" value="DNA PRIMASE"/>
    <property type="match status" value="1"/>
</dbReference>
<evidence type="ECO:0000313" key="12">
    <source>
        <dbReference type="Proteomes" id="UP000594195"/>
    </source>
</evidence>
<reference evidence="11 12" key="1">
    <citation type="submission" date="2019-05" db="EMBL/GenBank/DDBJ databases">
        <title>Chryseobacterium sp. isolated from King George Island, maritime Antarctica.</title>
        <authorList>
            <person name="Peng X."/>
        </authorList>
    </citation>
    <scope>NUCLEOTIDE SEQUENCE [LARGE SCALE GENOMIC DNA]</scope>
    <source>
        <strain evidence="11 12">7-3A</strain>
    </source>
</reference>
<keyword evidence="9" id="KW-0804">Transcription</keyword>
<keyword evidence="8" id="KW-0862">Zinc</keyword>
<organism evidence="11 12">
    <name type="scientific">Kaistella flava</name>
    <name type="common">ex Peng et al. 2021</name>
    <dbReference type="NCBI Taxonomy" id="2038776"/>
    <lineage>
        <taxon>Bacteria</taxon>
        <taxon>Pseudomonadati</taxon>
        <taxon>Bacteroidota</taxon>
        <taxon>Flavobacteriia</taxon>
        <taxon>Flavobacteriales</taxon>
        <taxon>Weeksellaceae</taxon>
        <taxon>Chryseobacterium group</taxon>
        <taxon>Kaistella</taxon>
    </lineage>
</organism>
<dbReference type="InterPro" id="IPR006171">
    <property type="entry name" value="TOPRIM_dom"/>
</dbReference>
<dbReference type="AlphaFoldDB" id="A0A7M2Y9P9"/>
<dbReference type="GO" id="GO:0003677">
    <property type="term" value="F:DNA binding"/>
    <property type="evidence" value="ECO:0007669"/>
    <property type="project" value="InterPro"/>
</dbReference>
<evidence type="ECO:0000313" key="11">
    <source>
        <dbReference type="EMBL" id="QOW10073.1"/>
    </source>
</evidence>
<accession>A0A7M2Y9P9</accession>
<evidence type="ECO:0000256" key="7">
    <source>
        <dbReference type="ARBA" id="ARBA00022771"/>
    </source>
</evidence>
<dbReference type="Gene3D" id="3.90.980.10">
    <property type="entry name" value="DNA primase, catalytic core, N-terminal domain"/>
    <property type="match status" value="1"/>
</dbReference>
<gene>
    <name evidence="11" type="ORF">Q73A0000_06715</name>
</gene>
<dbReference type="PROSITE" id="PS50880">
    <property type="entry name" value="TOPRIM"/>
    <property type="match status" value="1"/>
</dbReference>
<dbReference type="Gene3D" id="3.40.1360.10">
    <property type="match status" value="1"/>
</dbReference>
<name>A0A7M2Y9P9_9FLAO</name>
<evidence type="ECO:0000256" key="1">
    <source>
        <dbReference type="ARBA" id="ARBA00022478"/>
    </source>
</evidence>
<evidence type="ECO:0000256" key="4">
    <source>
        <dbReference type="ARBA" id="ARBA00022695"/>
    </source>
</evidence>
<dbReference type="Gene3D" id="3.90.580.10">
    <property type="entry name" value="Zinc finger, CHC2-type domain"/>
    <property type="match status" value="1"/>
</dbReference>
<dbReference type="InterPro" id="IPR037068">
    <property type="entry name" value="DNA_primase_core_N_sf"/>
</dbReference>
<dbReference type="GO" id="GO:0006269">
    <property type="term" value="P:DNA replication, synthesis of primer"/>
    <property type="evidence" value="ECO:0007669"/>
    <property type="project" value="UniProtKB-KW"/>
</dbReference>
<dbReference type="GO" id="GO:0003899">
    <property type="term" value="F:DNA-directed RNA polymerase activity"/>
    <property type="evidence" value="ECO:0007669"/>
    <property type="project" value="InterPro"/>
</dbReference>
<sequence>MEITAIKSQLSISTVLQYYGLKPDKNAKMCCPFHEDKTPSMQIYYKTQTAYCFSTNCKTHGKSMDVIDFIMHKENLTKHEAIRKAQEIINPNSENPTISKERFLNNMFQYFRNAINNSKPAKEYLEKRGLDFTRIEVGYNSAQFHHGERKTEELLKQALEVGLLQDKGLINSRTGEKGYSPFAKWCICFALRNQKNEVTGLYFRSILNDDKAKHYYLKNRSGLYPNYPRKETKKLILTEAIIDCASLLQIKEIRDNYSLISCFGTNGLNEEILHSIKNLSELEEIIFCFDQDDAGKKAVEKYANEFKIYNPKFKISTVELPNNDVNETLQLHDEEIFTKLLEERIALQSPNLIEKNSKNEAKFIFSNEIEEVKERVTGLNPVEITEEKPVKSVSNPTDFLQQKELLKSLNKLIEKSELLAKKTADCYYF</sequence>
<keyword evidence="1" id="KW-0240">DNA-directed RNA polymerase</keyword>
<protein>
    <submittedName>
        <fullName evidence="11">Toprim domain-containing protein</fullName>
    </submittedName>
</protein>
<keyword evidence="12" id="KW-1185">Reference proteome</keyword>
<evidence type="ECO:0000256" key="3">
    <source>
        <dbReference type="ARBA" id="ARBA00022679"/>
    </source>
</evidence>
<dbReference type="GO" id="GO:0005737">
    <property type="term" value="C:cytoplasm"/>
    <property type="evidence" value="ECO:0007669"/>
    <property type="project" value="TreeGrafter"/>
</dbReference>
<evidence type="ECO:0000259" key="10">
    <source>
        <dbReference type="PROSITE" id="PS50880"/>
    </source>
</evidence>
<dbReference type="SMART" id="SM00493">
    <property type="entry name" value="TOPRIM"/>
    <property type="match status" value="1"/>
</dbReference>
<evidence type="ECO:0000256" key="5">
    <source>
        <dbReference type="ARBA" id="ARBA00022705"/>
    </source>
</evidence>
<dbReference type="SMART" id="SM00400">
    <property type="entry name" value="ZnF_CHCC"/>
    <property type="match status" value="1"/>
</dbReference>
<keyword evidence="3" id="KW-0808">Transferase</keyword>
<evidence type="ECO:0000256" key="6">
    <source>
        <dbReference type="ARBA" id="ARBA00022723"/>
    </source>
</evidence>
<dbReference type="InterPro" id="IPR002694">
    <property type="entry name" value="Znf_CHC2"/>
</dbReference>
<dbReference type="GO" id="GO:1990077">
    <property type="term" value="C:primosome complex"/>
    <property type="evidence" value="ECO:0007669"/>
    <property type="project" value="UniProtKB-KW"/>
</dbReference>
<keyword evidence="2" id="KW-0639">Primosome</keyword>
<dbReference type="SUPFAM" id="SSF56731">
    <property type="entry name" value="DNA primase core"/>
    <property type="match status" value="1"/>
</dbReference>
<keyword evidence="6" id="KW-0479">Metal-binding</keyword>
<dbReference type="GO" id="GO:0008270">
    <property type="term" value="F:zinc ion binding"/>
    <property type="evidence" value="ECO:0007669"/>
    <property type="project" value="UniProtKB-KW"/>
</dbReference>
<evidence type="ECO:0000256" key="8">
    <source>
        <dbReference type="ARBA" id="ARBA00022833"/>
    </source>
</evidence>
<dbReference type="InterPro" id="IPR036977">
    <property type="entry name" value="DNA_primase_Znf_CHC2"/>
</dbReference>
<dbReference type="Pfam" id="PF01807">
    <property type="entry name" value="Zn_ribbon_DnaG"/>
    <property type="match status" value="1"/>
</dbReference>
<dbReference type="GO" id="GO:0000428">
    <property type="term" value="C:DNA-directed RNA polymerase complex"/>
    <property type="evidence" value="ECO:0007669"/>
    <property type="project" value="UniProtKB-KW"/>
</dbReference>
<keyword evidence="5" id="KW-0235">DNA replication</keyword>
<dbReference type="SUPFAM" id="SSF57783">
    <property type="entry name" value="Zinc beta-ribbon"/>
    <property type="match status" value="1"/>
</dbReference>
<keyword evidence="7" id="KW-0863">Zinc-finger</keyword>
<evidence type="ECO:0000256" key="9">
    <source>
        <dbReference type="ARBA" id="ARBA00023163"/>
    </source>
</evidence>
<dbReference type="EMBL" id="CP040442">
    <property type="protein sequence ID" value="QOW10073.1"/>
    <property type="molecule type" value="Genomic_DNA"/>
</dbReference>
<proteinExistence type="predicted"/>